<dbReference type="Proteomes" id="UP000224563">
    <property type="component" value="Unassembled WGS sequence"/>
</dbReference>
<dbReference type="EMBL" id="PDYG01000005">
    <property type="protein sequence ID" value="PHU38597.1"/>
    <property type="molecule type" value="Genomic_DNA"/>
</dbReference>
<name>A0A2G3E5Q6_9FIRM</name>
<feature type="transmembrane region" description="Helical" evidence="2">
    <location>
        <begin position="6"/>
        <end position="31"/>
    </location>
</feature>
<feature type="compositionally biased region" description="Basic and acidic residues" evidence="1">
    <location>
        <begin position="103"/>
        <end position="119"/>
    </location>
</feature>
<keyword evidence="2" id="KW-1133">Transmembrane helix</keyword>
<feature type="compositionally biased region" description="Basic residues" evidence="1">
    <location>
        <begin position="133"/>
        <end position="148"/>
    </location>
</feature>
<organism evidence="3 4">
    <name type="scientific">Agathobacter ruminis</name>
    <dbReference type="NCBI Taxonomy" id="1712665"/>
    <lineage>
        <taxon>Bacteria</taxon>
        <taxon>Bacillati</taxon>
        <taxon>Bacillota</taxon>
        <taxon>Clostridia</taxon>
        <taxon>Lachnospirales</taxon>
        <taxon>Lachnospiraceae</taxon>
        <taxon>Agathobacter</taxon>
    </lineage>
</organism>
<evidence type="ECO:0000313" key="4">
    <source>
        <dbReference type="Proteomes" id="UP000224563"/>
    </source>
</evidence>
<evidence type="ECO:0008006" key="5">
    <source>
        <dbReference type="Google" id="ProtNLM"/>
    </source>
</evidence>
<dbReference type="RefSeq" id="WP_099385415.1">
    <property type="nucleotide sequence ID" value="NZ_JANSWH010000045.1"/>
</dbReference>
<evidence type="ECO:0000256" key="1">
    <source>
        <dbReference type="SAM" id="MobiDB-lite"/>
    </source>
</evidence>
<keyword evidence="2" id="KW-0472">Membrane</keyword>
<evidence type="ECO:0000313" key="3">
    <source>
        <dbReference type="EMBL" id="PHU38597.1"/>
    </source>
</evidence>
<sequence length="268" mass="31093">MIFLNIIKVIGIIILVIILLLILILAAILYLPIRYRIESRNMEISGKASWIGLIRIRFSYSRQKGPAAIGKALWIPFFEHPSSPDQTPTIKDSNKKGSNIKDSNNKESNEKESNEKDPNNDNYDFDVKNVASKSRHSKKKRKKTGKIKKIKMQIQKWIHVFQSNRNALRKCKQTLFHIIKVILPKKIRIEGTYSLGSPDKTAQALGIAACFPIGYRNNWKIYPDFDVEEAYFDGYIDIRGRIYLYQIVFPLLRLLFDKECKKLYKAVK</sequence>
<keyword evidence="4" id="KW-1185">Reference proteome</keyword>
<comment type="caution">
    <text evidence="3">The sequence shown here is derived from an EMBL/GenBank/DDBJ whole genome shotgun (WGS) entry which is preliminary data.</text>
</comment>
<accession>A0A2G3E5Q6</accession>
<evidence type="ECO:0000256" key="2">
    <source>
        <dbReference type="SAM" id="Phobius"/>
    </source>
</evidence>
<protein>
    <recommendedName>
        <fullName evidence="5">DUF2953 domain-containing protein</fullName>
    </recommendedName>
</protein>
<reference evidence="3 4" key="1">
    <citation type="submission" date="2017-10" db="EMBL/GenBank/DDBJ databases">
        <title>Resolving the taxonomy of Roseburia spp., Eubacterium rectale and Agathobacter spp. through phylogenomic analysis.</title>
        <authorList>
            <person name="Sheridan P.O."/>
            <person name="Walker A.W."/>
            <person name="Duncan S.H."/>
            <person name="Scott K.P."/>
            <person name="Toole P.W.O."/>
            <person name="Luis P."/>
            <person name="Flint H.J."/>
        </authorList>
    </citation>
    <scope>NUCLEOTIDE SEQUENCE [LARGE SCALE GENOMIC DNA]</scope>
    <source>
        <strain evidence="3 4">JK623</strain>
    </source>
</reference>
<proteinExistence type="predicted"/>
<feature type="region of interest" description="Disordered" evidence="1">
    <location>
        <begin position="83"/>
        <end position="148"/>
    </location>
</feature>
<keyword evidence="2" id="KW-0812">Transmembrane</keyword>
<gene>
    <name evidence="3" type="ORF">CSX02_01820</name>
</gene>
<dbReference type="AlphaFoldDB" id="A0A2G3E5Q6"/>
<reference evidence="3 4" key="2">
    <citation type="submission" date="2017-10" db="EMBL/GenBank/DDBJ databases">
        <authorList>
            <person name="Banno H."/>
            <person name="Chua N.-H."/>
        </authorList>
    </citation>
    <scope>NUCLEOTIDE SEQUENCE [LARGE SCALE GENOMIC DNA]</scope>
    <source>
        <strain evidence="3 4">JK623</strain>
    </source>
</reference>